<dbReference type="SUPFAM" id="SSF52540">
    <property type="entry name" value="P-loop containing nucleoside triphosphate hydrolases"/>
    <property type="match status" value="1"/>
</dbReference>
<organism evidence="8 9">
    <name type="scientific">Flavobacterium cheongpyeongense</name>
    <dbReference type="NCBI Taxonomy" id="2212651"/>
    <lineage>
        <taxon>Bacteria</taxon>
        <taxon>Pseudomonadati</taxon>
        <taxon>Bacteroidota</taxon>
        <taxon>Flavobacteriia</taxon>
        <taxon>Flavobacteriales</taxon>
        <taxon>Flavobacteriaceae</taxon>
        <taxon>Flavobacterium</taxon>
    </lineage>
</organism>
<dbReference type="OrthoDB" id="1100019at2"/>
<feature type="domain" description="UvrD-like helicase ATP-binding" evidence="7">
    <location>
        <begin position="1"/>
        <end position="245"/>
    </location>
</feature>
<evidence type="ECO:0000256" key="4">
    <source>
        <dbReference type="ARBA" id="ARBA00022840"/>
    </source>
</evidence>
<evidence type="ECO:0000259" key="7">
    <source>
        <dbReference type="PROSITE" id="PS51198"/>
    </source>
</evidence>
<dbReference type="GO" id="GO:0005524">
    <property type="term" value="F:ATP binding"/>
    <property type="evidence" value="ECO:0007669"/>
    <property type="project" value="UniProtKB-UniRule"/>
</dbReference>
<protein>
    <recommendedName>
        <fullName evidence="5">DNA 3'-5' helicase II</fullName>
    </recommendedName>
</protein>
<comment type="caution">
    <text evidence="8">The sequence shown here is derived from an EMBL/GenBank/DDBJ whole genome shotgun (WGS) entry which is preliminary data.</text>
</comment>
<dbReference type="GO" id="GO:0003677">
    <property type="term" value="F:DNA binding"/>
    <property type="evidence" value="ECO:0007669"/>
    <property type="project" value="InterPro"/>
</dbReference>
<proteinExistence type="predicted"/>
<dbReference type="InterPro" id="IPR027417">
    <property type="entry name" value="P-loop_NTPase"/>
</dbReference>
<dbReference type="PANTHER" id="PTHR11070:SF2">
    <property type="entry name" value="ATP-DEPENDENT DNA HELICASE SRS2"/>
    <property type="match status" value="1"/>
</dbReference>
<dbReference type="Pfam" id="PF13245">
    <property type="entry name" value="AAA_19"/>
    <property type="match status" value="1"/>
</dbReference>
<dbReference type="PROSITE" id="PS51198">
    <property type="entry name" value="UVRD_HELICASE_ATP_BIND"/>
    <property type="match status" value="1"/>
</dbReference>
<feature type="binding site" evidence="6">
    <location>
        <begin position="13"/>
        <end position="20"/>
    </location>
    <ligand>
        <name>ATP</name>
        <dbReference type="ChEBI" id="CHEBI:30616"/>
    </ligand>
</feature>
<evidence type="ECO:0000256" key="2">
    <source>
        <dbReference type="ARBA" id="ARBA00022801"/>
    </source>
</evidence>
<dbReference type="InterPro" id="IPR014016">
    <property type="entry name" value="UvrD-like_ATP-bd"/>
</dbReference>
<keyword evidence="1 6" id="KW-0547">Nucleotide-binding</keyword>
<evidence type="ECO:0000313" key="9">
    <source>
        <dbReference type="Proteomes" id="UP000247903"/>
    </source>
</evidence>
<evidence type="ECO:0000256" key="3">
    <source>
        <dbReference type="ARBA" id="ARBA00022806"/>
    </source>
</evidence>
<name>A0A2V4BQR5_9FLAO</name>
<dbReference type="Proteomes" id="UP000247903">
    <property type="component" value="Unassembled WGS sequence"/>
</dbReference>
<keyword evidence="2 6" id="KW-0378">Hydrolase</keyword>
<evidence type="ECO:0000256" key="5">
    <source>
        <dbReference type="ARBA" id="ARBA00034923"/>
    </source>
</evidence>
<dbReference type="InterPro" id="IPR000212">
    <property type="entry name" value="DNA_helicase_UvrD/REP"/>
</dbReference>
<dbReference type="AlphaFoldDB" id="A0A2V4BQR5"/>
<dbReference type="RefSeq" id="WP_110306483.1">
    <property type="nucleotide sequence ID" value="NZ_QJHK01000007.1"/>
</dbReference>
<keyword evidence="3 6" id="KW-0347">Helicase</keyword>
<accession>A0A2V4BQR5</accession>
<evidence type="ECO:0000256" key="1">
    <source>
        <dbReference type="ARBA" id="ARBA00022741"/>
    </source>
</evidence>
<dbReference type="PANTHER" id="PTHR11070">
    <property type="entry name" value="UVRD / RECB / PCRA DNA HELICASE FAMILY MEMBER"/>
    <property type="match status" value="1"/>
</dbReference>
<dbReference type="GO" id="GO:0000725">
    <property type="term" value="P:recombinational repair"/>
    <property type="evidence" value="ECO:0007669"/>
    <property type="project" value="TreeGrafter"/>
</dbReference>
<gene>
    <name evidence="8" type="ORF">DMB65_09850</name>
</gene>
<dbReference type="GO" id="GO:0043138">
    <property type="term" value="F:3'-5' DNA helicase activity"/>
    <property type="evidence" value="ECO:0007669"/>
    <property type="project" value="TreeGrafter"/>
</dbReference>
<sequence length="522" mass="59164">MTKKNQNATLIIAGPGAGKTHNMVATIISALPELSPVRYMAVITYTNAAANNIYQRLSKKISIPENLFIGTMHSFLNRFIVKPFAAFGSDFVGREKLFLQCGLDDVFAKVESLKEKEKRAKTFQEAAIIKKNIRNRLNKNGYITFDQTLSISKDCVSNKIIVKALSNRLQYLFVDEFQDSGNDVFTIIENIRKQQKTKIYCVGDPEQYIQSFDSAIKVFGNIPILKAAASSKYDVEINNKNFRCTENIVSFLNKFNGRQFKTEIFKQEAACRFGNTVAEVGEDVMFTLKWGHVRPIIEEFYTKCDLMGIAISGRCILAKKNDVVNRVAAVVNNHFMTPKKETGVSPIKAIQDTLLSTIRMNQTQFCDRYQTDVYTLRKYSIAIFKAIRSGRITNENTYGSFIKEELHLEMLEGLPVKIENLKFDFNHNSTSAVTLCNIHTIKGLESEAVLAISKTEEELLLWIETKAEIRELKRGNEKTDYPRLGYVAFSRAEKFLCIGCLEEVSPSTIVKLQSLNVKLLEL</sequence>
<dbReference type="EMBL" id="QJHK01000007">
    <property type="protein sequence ID" value="PXY40872.1"/>
    <property type="molecule type" value="Genomic_DNA"/>
</dbReference>
<keyword evidence="9" id="KW-1185">Reference proteome</keyword>
<keyword evidence="4 6" id="KW-0067">ATP-binding</keyword>
<dbReference type="Gene3D" id="3.40.50.300">
    <property type="entry name" value="P-loop containing nucleotide triphosphate hydrolases"/>
    <property type="match status" value="2"/>
</dbReference>
<evidence type="ECO:0000313" key="8">
    <source>
        <dbReference type="EMBL" id="PXY40872.1"/>
    </source>
</evidence>
<dbReference type="GO" id="GO:0016787">
    <property type="term" value="F:hydrolase activity"/>
    <property type="evidence" value="ECO:0007669"/>
    <property type="project" value="UniProtKB-UniRule"/>
</dbReference>
<reference evidence="8 9" key="1">
    <citation type="submission" date="2018-05" db="EMBL/GenBank/DDBJ databases">
        <title>Flavobacterium sp. strain IMCC34759, incomplete genome.</title>
        <authorList>
            <person name="Joung Y."/>
            <person name="Cho J."/>
        </authorList>
    </citation>
    <scope>NUCLEOTIDE SEQUENCE [LARGE SCALE GENOMIC DNA]</scope>
    <source>
        <strain evidence="8 9">IMCC34759</strain>
    </source>
</reference>
<evidence type="ECO:0000256" key="6">
    <source>
        <dbReference type="PROSITE-ProRule" id="PRU00560"/>
    </source>
</evidence>